<dbReference type="Proteomes" id="UP000769528">
    <property type="component" value="Unassembled WGS sequence"/>
</dbReference>
<proteinExistence type="predicted"/>
<reference evidence="1" key="2">
    <citation type="submission" date="2021-01" db="EMBL/GenBank/DDBJ databases">
        <authorList>
            <person name="Schikora-Tamarit M.A."/>
        </authorList>
    </citation>
    <scope>NUCLEOTIDE SEQUENCE</scope>
    <source>
        <strain evidence="1">CBS6341</strain>
    </source>
</reference>
<dbReference type="GO" id="GO:0048309">
    <property type="term" value="P:endoplasmic reticulum inheritance"/>
    <property type="evidence" value="ECO:0007669"/>
    <property type="project" value="TreeGrafter"/>
</dbReference>
<dbReference type="GO" id="GO:0000921">
    <property type="term" value="P:septin ring assembly"/>
    <property type="evidence" value="ECO:0007669"/>
    <property type="project" value="TreeGrafter"/>
</dbReference>
<comment type="caution">
    <text evidence="1">The sequence shown here is derived from an EMBL/GenBank/DDBJ whole genome shotgun (WGS) entry which is preliminary data.</text>
</comment>
<dbReference type="Pfam" id="PF08426">
    <property type="entry name" value="ICE2"/>
    <property type="match status" value="1"/>
</dbReference>
<name>A0A9P8P9W7_9ASCO</name>
<dbReference type="InterPro" id="IPR013635">
    <property type="entry name" value="Ice2"/>
</dbReference>
<dbReference type="GO" id="GO:0097038">
    <property type="term" value="C:perinuclear endoplasmic reticulum"/>
    <property type="evidence" value="ECO:0007669"/>
    <property type="project" value="TreeGrafter"/>
</dbReference>
<dbReference type="EMBL" id="JAEUBF010001375">
    <property type="protein sequence ID" value="KAH3667890.1"/>
    <property type="molecule type" value="Genomic_DNA"/>
</dbReference>
<accession>A0A9P8P9W7</accession>
<dbReference type="OrthoDB" id="5577218at2759"/>
<sequence>MFNFSYSINWENFPLVESIAGIISKKGSTIESSLLFAYIVRCIYETFPELSALASNEIWVLISMAAQQIKEEIVVKNNEYISPISSILFNEKNRLNLSTIFTNLTYNVPNSFQTIIEFLINASKTMTPAILINLAFRVSVFYSATRIIPTLSNTNKTQSSIMRYVYAFSPCVVIAIYTHLMMQYSNELDEEFIVWGWWNLEDHGIIVNPWLFWNWINMFTTLGLYCIELLSETDEEINEY</sequence>
<keyword evidence="2" id="KW-1185">Reference proteome</keyword>
<gene>
    <name evidence="1" type="ORF">WICMUC_005168</name>
</gene>
<organism evidence="1 2">
    <name type="scientific">Wickerhamomyces mucosus</name>
    <dbReference type="NCBI Taxonomy" id="1378264"/>
    <lineage>
        <taxon>Eukaryota</taxon>
        <taxon>Fungi</taxon>
        <taxon>Dikarya</taxon>
        <taxon>Ascomycota</taxon>
        <taxon>Saccharomycotina</taxon>
        <taxon>Saccharomycetes</taxon>
        <taxon>Phaffomycetales</taxon>
        <taxon>Wickerhamomycetaceae</taxon>
        <taxon>Wickerhamomyces</taxon>
    </lineage>
</organism>
<dbReference type="AlphaFoldDB" id="A0A9P8P9W7"/>
<dbReference type="GO" id="GO:0005789">
    <property type="term" value="C:endoplasmic reticulum membrane"/>
    <property type="evidence" value="ECO:0007669"/>
    <property type="project" value="TreeGrafter"/>
</dbReference>
<reference evidence="1" key="1">
    <citation type="journal article" date="2021" name="Open Biol.">
        <title>Shared evolutionary footprints suggest mitochondrial oxidative damage underlies multiple complex I losses in fungi.</title>
        <authorList>
            <person name="Schikora-Tamarit M.A."/>
            <person name="Marcet-Houben M."/>
            <person name="Nosek J."/>
            <person name="Gabaldon T."/>
        </authorList>
    </citation>
    <scope>NUCLEOTIDE SEQUENCE</scope>
    <source>
        <strain evidence="1">CBS6341</strain>
    </source>
</reference>
<dbReference type="PANTHER" id="PTHR31726:SF2">
    <property type="entry name" value="PROTEIN ICE2"/>
    <property type="match status" value="1"/>
</dbReference>
<dbReference type="GO" id="GO:0032541">
    <property type="term" value="C:cortical endoplasmic reticulum"/>
    <property type="evidence" value="ECO:0007669"/>
    <property type="project" value="TreeGrafter"/>
</dbReference>
<protein>
    <submittedName>
        <fullName evidence="1">Uncharacterized protein</fullName>
    </submittedName>
</protein>
<dbReference type="PANTHER" id="PTHR31726">
    <property type="entry name" value="PROTEIN ICE2"/>
    <property type="match status" value="1"/>
</dbReference>
<evidence type="ECO:0000313" key="1">
    <source>
        <dbReference type="EMBL" id="KAH3667890.1"/>
    </source>
</evidence>
<evidence type="ECO:0000313" key="2">
    <source>
        <dbReference type="Proteomes" id="UP000769528"/>
    </source>
</evidence>